<dbReference type="InterPro" id="IPR008356">
    <property type="entry name" value="Tyr_Pase_KIM-con"/>
</dbReference>
<evidence type="ECO:0000313" key="6">
    <source>
        <dbReference type="EMBL" id="KAK8742388.1"/>
    </source>
</evidence>
<feature type="transmembrane region" description="Helical" evidence="5">
    <location>
        <begin position="331"/>
        <end position="349"/>
    </location>
</feature>
<dbReference type="Proteomes" id="UP001445076">
    <property type="component" value="Unassembled WGS sequence"/>
</dbReference>
<dbReference type="GO" id="GO:0007165">
    <property type="term" value="P:signal transduction"/>
    <property type="evidence" value="ECO:0007669"/>
    <property type="project" value="TreeGrafter"/>
</dbReference>
<accession>A0AAW0XSS6</accession>
<feature type="region of interest" description="Disordered" evidence="4">
    <location>
        <begin position="1"/>
        <end position="63"/>
    </location>
</feature>
<organism evidence="6 7">
    <name type="scientific">Cherax quadricarinatus</name>
    <name type="common">Australian red claw crayfish</name>
    <dbReference type="NCBI Taxonomy" id="27406"/>
    <lineage>
        <taxon>Eukaryota</taxon>
        <taxon>Metazoa</taxon>
        <taxon>Ecdysozoa</taxon>
        <taxon>Arthropoda</taxon>
        <taxon>Crustacea</taxon>
        <taxon>Multicrustacea</taxon>
        <taxon>Malacostraca</taxon>
        <taxon>Eumalacostraca</taxon>
        <taxon>Eucarida</taxon>
        <taxon>Decapoda</taxon>
        <taxon>Pleocyemata</taxon>
        <taxon>Astacidea</taxon>
        <taxon>Parastacoidea</taxon>
        <taxon>Parastacidae</taxon>
        <taxon>Cherax</taxon>
    </lineage>
</organism>
<keyword evidence="5" id="KW-0812">Transmembrane</keyword>
<name>A0AAW0XSS6_CHEQU</name>
<dbReference type="GO" id="GO:0030054">
    <property type="term" value="C:cell junction"/>
    <property type="evidence" value="ECO:0007669"/>
    <property type="project" value="TreeGrafter"/>
</dbReference>
<sequence length="478" mass="52896">TPTSSWASGQQGKTSEEGEQQYPQEGLPTLSRPLHFPSRPDDRYNLASQRRQYSYNGFPHRTVETKTSPQLDYELDQSYQNEVNIYEYSYRESSTYVKPSKKYSHGGGRRVGSGGVGVPRQLGERVWWAGVPLPVLTARGDSYLPRVITPEAQQGRPPAAQPHRETPHSSSDNHERHLYGANGDDYKPPADGSHVVQNDSLKGMIRVQKSLQTSRDTAGYVHDFPAVPVALLPSTTSQVPLLNPRPRPRGGFESLLKMMNQPDESALDKSAKDVSSSGTPTDKNSDREIPVDTSSSRSSKKRKNGSGDGSQQVLPRVGEGQEPESPVTTTAILGSVMLLIILVVVMVALRVQWRERVKGEEDWCVRSPTVQPPTPASSSAALPVTPHHLHPLTHLQAEPIRIKAKGLLERRGSNTSLTLELAPNCPPPEVTSPPRHCTPEEFLMTAGNRTSRRQLRQCLKEVRAIHAEFWEVPLNHPD</sequence>
<evidence type="ECO:0000256" key="3">
    <source>
        <dbReference type="ARBA" id="ARBA00022912"/>
    </source>
</evidence>
<proteinExistence type="predicted"/>
<dbReference type="PANTHER" id="PTHR46198">
    <property type="entry name" value="PROTEIN-TYROSINE-PHOSPHATASE"/>
    <property type="match status" value="1"/>
</dbReference>
<dbReference type="EC" id="3.1.3.48" evidence="1"/>
<feature type="compositionally biased region" description="Basic and acidic residues" evidence="4">
    <location>
        <begin position="162"/>
        <end position="188"/>
    </location>
</feature>
<evidence type="ECO:0000256" key="1">
    <source>
        <dbReference type="ARBA" id="ARBA00013064"/>
    </source>
</evidence>
<evidence type="ECO:0000256" key="2">
    <source>
        <dbReference type="ARBA" id="ARBA00022801"/>
    </source>
</evidence>
<dbReference type="EMBL" id="JARKIK010000028">
    <property type="protein sequence ID" value="KAK8742388.1"/>
    <property type="molecule type" value="Genomic_DNA"/>
</dbReference>
<evidence type="ECO:0000313" key="7">
    <source>
        <dbReference type="Proteomes" id="UP001445076"/>
    </source>
</evidence>
<feature type="non-terminal residue" evidence="6">
    <location>
        <position position="478"/>
    </location>
</feature>
<dbReference type="GO" id="GO:0005829">
    <property type="term" value="C:cytosol"/>
    <property type="evidence" value="ECO:0007669"/>
    <property type="project" value="TreeGrafter"/>
</dbReference>
<dbReference type="AlphaFoldDB" id="A0AAW0XSS6"/>
<feature type="compositionally biased region" description="Polar residues" evidence="4">
    <location>
        <begin position="46"/>
        <end position="55"/>
    </location>
</feature>
<feature type="non-terminal residue" evidence="6">
    <location>
        <position position="1"/>
    </location>
</feature>
<keyword evidence="7" id="KW-1185">Reference proteome</keyword>
<dbReference type="GO" id="GO:0004725">
    <property type="term" value="F:protein tyrosine phosphatase activity"/>
    <property type="evidence" value="ECO:0007669"/>
    <property type="project" value="UniProtKB-EC"/>
</dbReference>
<comment type="caution">
    <text evidence="6">The sequence shown here is derived from an EMBL/GenBank/DDBJ whole genome shotgun (WGS) entry which is preliminary data.</text>
</comment>
<feature type="compositionally biased region" description="Polar residues" evidence="4">
    <location>
        <begin position="1"/>
        <end position="13"/>
    </location>
</feature>
<feature type="region of interest" description="Disordered" evidence="4">
    <location>
        <begin position="263"/>
        <end position="326"/>
    </location>
</feature>
<keyword evidence="3" id="KW-0904">Protein phosphatase</keyword>
<dbReference type="PANTHER" id="PTHR46198:SF4">
    <property type="entry name" value="PROTEIN-TYROSINE-PHOSPHATASE"/>
    <property type="match status" value="1"/>
</dbReference>
<gene>
    <name evidence="6" type="ORF">OTU49_001841</name>
</gene>
<dbReference type="GO" id="GO:0019901">
    <property type="term" value="F:protein kinase binding"/>
    <property type="evidence" value="ECO:0007669"/>
    <property type="project" value="TreeGrafter"/>
</dbReference>
<keyword evidence="5" id="KW-1133">Transmembrane helix</keyword>
<protein>
    <recommendedName>
        <fullName evidence="1">protein-tyrosine-phosphatase</fullName>
        <ecNumber evidence="1">3.1.3.48</ecNumber>
    </recommendedName>
</protein>
<dbReference type="GO" id="GO:0005886">
    <property type="term" value="C:plasma membrane"/>
    <property type="evidence" value="ECO:0007669"/>
    <property type="project" value="TreeGrafter"/>
</dbReference>
<evidence type="ECO:0000256" key="5">
    <source>
        <dbReference type="SAM" id="Phobius"/>
    </source>
</evidence>
<keyword evidence="5" id="KW-0472">Membrane</keyword>
<reference evidence="6 7" key="1">
    <citation type="journal article" date="2024" name="BMC Genomics">
        <title>Genome assembly of redclaw crayfish (Cherax quadricarinatus) provides insights into its immune adaptation and hypoxia tolerance.</title>
        <authorList>
            <person name="Liu Z."/>
            <person name="Zheng J."/>
            <person name="Li H."/>
            <person name="Fang K."/>
            <person name="Wang S."/>
            <person name="He J."/>
            <person name="Zhou D."/>
            <person name="Weng S."/>
            <person name="Chi M."/>
            <person name="Gu Z."/>
            <person name="He J."/>
            <person name="Li F."/>
            <person name="Wang M."/>
        </authorList>
    </citation>
    <scope>NUCLEOTIDE SEQUENCE [LARGE SCALE GENOMIC DNA]</scope>
    <source>
        <strain evidence="6">ZL_2023a</strain>
    </source>
</reference>
<feature type="region of interest" description="Disordered" evidence="4">
    <location>
        <begin position="152"/>
        <end position="195"/>
    </location>
</feature>
<evidence type="ECO:0000256" key="4">
    <source>
        <dbReference type="SAM" id="MobiDB-lite"/>
    </source>
</evidence>
<keyword evidence="2" id="KW-0378">Hydrolase</keyword>
<feature type="compositionally biased region" description="Polar residues" evidence="4">
    <location>
        <begin position="273"/>
        <end position="282"/>
    </location>
</feature>